<dbReference type="Pfam" id="PF07712">
    <property type="entry name" value="SURNod19"/>
    <property type="match status" value="1"/>
</dbReference>
<dbReference type="OrthoDB" id="3903467at2759"/>
<keyword evidence="1" id="KW-0732">Signal</keyword>
<proteinExistence type="predicted"/>
<evidence type="ECO:0000313" key="3">
    <source>
        <dbReference type="Proteomes" id="UP000504638"/>
    </source>
</evidence>
<dbReference type="AlphaFoldDB" id="A0A6G1FWG6"/>
<evidence type="ECO:0000256" key="1">
    <source>
        <dbReference type="SAM" id="SignalP"/>
    </source>
</evidence>
<dbReference type="RefSeq" id="XP_033531673.1">
    <property type="nucleotide sequence ID" value="XM_033681987.1"/>
</dbReference>
<evidence type="ECO:0000313" key="2">
    <source>
        <dbReference type="EMBL" id="KAF1810042.1"/>
    </source>
</evidence>
<dbReference type="Proteomes" id="UP000504638">
    <property type="component" value="Unplaced"/>
</dbReference>
<sequence>MKWSVGLTLPLLAAAAPLADGERNHVLIERQVGGGAGSPFSGFFGSGEAKLPISVTKLEPKINPKATREALVWGPYKLQPSNGTHVGGGFKMDPNSDIVTGRMGGLCADCMVLEASSETTFKDGKRMGLGDGLYTHHILFIDSGRPSVKSPLKPVCTNGTAGMTMTRPGGGVVAPIQETGGIEDTSPGISTGDSHSHGHKVRRSSSLPLDRRQMAFPGISLLVGIGHDATPHVYDVKGDDVNAGFYIGAGDPIIMMAELINYDPAEKETYIKLEYEYLSGGRPEGYLDVVQNAINMEGCKFAGLSIFPPADGPVIYESNKYDVIANGYLMNLSPHLHDGGIDFQVYVNEKEVCNSKAIYGGGAQAVGEEPWETIVGYEKCPEGIRIVKGDQVHIKAKYDLTQHRLRPSSDGDDHAHGEGAEGMALSITVFAVE</sequence>
<protein>
    <submittedName>
        <fullName evidence="2 4">Uncharacterized protein</fullName>
    </submittedName>
</protein>
<reference evidence="2 4" key="1">
    <citation type="submission" date="2020-01" db="EMBL/GenBank/DDBJ databases">
        <authorList>
            <consortium name="DOE Joint Genome Institute"/>
            <person name="Haridas S."/>
            <person name="Albert R."/>
            <person name="Binder M."/>
            <person name="Bloem J."/>
            <person name="Labutti K."/>
            <person name="Salamov A."/>
            <person name="Andreopoulos B."/>
            <person name="Baker S.E."/>
            <person name="Barry K."/>
            <person name="Bills G."/>
            <person name="Bluhm B.H."/>
            <person name="Cannon C."/>
            <person name="Castanera R."/>
            <person name="Culley D.E."/>
            <person name="Daum C."/>
            <person name="Ezra D."/>
            <person name="Gonzalez J.B."/>
            <person name="Henrissat B."/>
            <person name="Kuo A."/>
            <person name="Liang C."/>
            <person name="Lipzen A."/>
            <person name="Lutzoni F."/>
            <person name="Magnuson J."/>
            <person name="Mondo S."/>
            <person name="Nolan M."/>
            <person name="Ohm R."/>
            <person name="Pangilinan J."/>
            <person name="Park H.-J."/>
            <person name="Ramirez L."/>
            <person name="Alfaro M."/>
            <person name="Sun H."/>
            <person name="Tritt A."/>
            <person name="Yoshinaga Y."/>
            <person name="Zwiers L.-H."/>
            <person name="Turgeon B.G."/>
            <person name="Goodwin S.B."/>
            <person name="Spatafora J.W."/>
            <person name="Crous P.W."/>
            <person name="Grigoriev I.V."/>
        </authorList>
    </citation>
    <scope>NUCLEOTIDE SEQUENCE</scope>
    <source>
        <strain evidence="2 4">CBS 781.70</strain>
    </source>
</reference>
<evidence type="ECO:0000313" key="4">
    <source>
        <dbReference type="RefSeq" id="XP_033531673.1"/>
    </source>
</evidence>
<name>A0A6G1FWG6_9PEZI</name>
<keyword evidence="3" id="KW-1185">Reference proteome</keyword>
<dbReference type="EMBL" id="ML975168">
    <property type="protein sequence ID" value="KAF1810042.1"/>
    <property type="molecule type" value="Genomic_DNA"/>
</dbReference>
<feature type="signal peptide" evidence="1">
    <location>
        <begin position="1"/>
        <end position="21"/>
    </location>
</feature>
<accession>A0A6G1FWG6</accession>
<reference evidence="4" key="3">
    <citation type="submission" date="2025-04" db="UniProtKB">
        <authorList>
            <consortium name="RefSeq"/>
        </authorList>
    </citation>
    <scope>IDENTIFICATION</scope>
    <source>
        <strain evidence="4">CBS 781.70</strain>
    </source>
</reference>
<gene>
    <name evidence="2 4" type="ORF">P152DRAFT_484128</name>
</gene>
<dbReference type="GeneID" id="54422557"/>
<organism evidence="2">
    <name type="scientific">Eremomyces bilateralis CBS 781.70</name>
    <dbReference type="NCBI Taxonomy" id="1392243"/>
    <lineage>
        <taxon>Eukaryota</taxon>
        <taxon>Fungi</taxon>
        <taxon>Dikarya</taxon>
        <taxon>Ascomycota</taxon>
        <taxon>Pezizomycotina</taxon>
        <taxon>Dothideomycetes</taxon>
        <taxon>Dothideomycetes incertae sedis</taxon>
        <taxon>Eremomycetales</taxon>
        <taxon>Eremomycetaceae</taxon>
        <taxon>Eremomyces</taxon>
    </lineage>
</organism>
<feature type="chain" id="PRO_5044631648" evidence="1">
    <location>
        <begin position="22"/>
        <end position="433"/>
    </location>
</feature>
<reference evidence="4" key="2">
    <citation type="submission" date="2020-04" db="EMBL/GenBank/DDBJ databases">
        <authorList>
            <consortium name="NCBI Genome Project"/>
        </authorList>
    </citation>
    <scope>NUCLEOTIDE SEQUENCE</scope>
    <source>
        <strain evidence="4">CBS 781.70</strain>
    </source>
</reference>
<dbReference type="InterPro" id="IPR011692">
    <property type="entry name" value="Stress_up-reg_Nod19"/>
</dbReference>